<comment type="caution">
    <text evidence="2">The sequence shown here is derived from an EMBL/GenBank/DDBJ whole genome shotgun (WGS) entry which is preliminary data.</text>
</comment>
<feature type="compositionally biased region" description="Polar residues" evidence="1">
    <location>
        <begin position="417"/>
        <end position="437"/>
    </location>
</feature>
<dbReference type="AlphaFoldDB" id="A0A4S8J8N2"/>
<feature type="region of interest" description="Disordered" evidence="1">
    <location>
        <begin position="417"/>
        <end position="443"/>
    </location>
</feature>
<evidence type="ECO:0000313" key="2">
    <source>
        <dbReference type="EMBL" id="THU57978.1"/>
    </source>
</evidence>
<evidence type="ECO:0000313" key="3">
    <source>
        <dbReference type="Proteomes" id="UP000317650"/>
    </source>
</evidence>
<feature type="compositionally biased region" description="Low complexity" evidence="1">
    <location>
        <begin position="538"/>
        <end position="549"/>
    </location>
</feature>
<feature type="compositionally biased region" description="Acidic residues" evidence="1">
    <location>
        <begin position="282"/>
        <end position="292"/>
    </location>
</feature>
<dbReference type="PANTHER" id="PTHR31008">
    <property type="entry name" value="COP1-INTERACTING PROTEIN-RELATED"/>
    <property type="match status" value="1"/>
</dbReference>
<feature type="compositionally biased region" description="Basic and acidic residues" evidence="1">
    <location>
        <begin position="802"/>
        <end position="818"/>
    </location>
</feature>
<feature type="compositionally biased region" description="Polar residues" evidence="1">
    <location>
        <begin position="486"/>
        <end position="499"/>
    </location>
</feature>
<feature type="region of interest" description="Disordered" evidence="1">
    <location>
        <begin position="1050"/>
        <end position="1071"/>
    </location>
</feature>
<dbReference type="PANTHER" id="PTHR31008:SF5">
    <property type="entry name" value="EXPRESSED PROTEIN"/>
    <property type="match status" value="1"/>
</dbReference>
<feature type="compositionally biased region" description="Basic and acidic residues" evidence="1">
    <location>
        <begin position="697"/>
        <end position="727"/>
    </location>
</feature>
<organism evidence="2 3">
    <name type="scientific">Musa balbisiana</name>
    <name type="common">Banana</name>
    <dbReference type="NCBI Taxonomy" id="52838"/>
    <lineage>
        <taxon>Eukaryota</taxon>
        <taxon>Viridiplantae</taxon>
        <taxon>Streptophyta</taxon>
        <taxon>Embryophyta</taxon>
        <taxon>Tracheophyta</taxon>
        <taxon>Spermatophyta</taxon>
        <taxon>Magnoliopsida</taxon>
        <taxon>Liliopsida</taxon>
        <taxon>Zingiberales</taxon>
        <taxon>Musaceae</taxon>
        <taxon>Musa</taxon>
    </lineage>
</organism>
<feature type="region of interest" description="Disordered" evidence="1">
    <location>
        <begin position="345"/>
        <end position="371"/>
    </location>
</feature>
<proteinExistence type="predicted"/>
<protein>
    <recommendedName>
        <fullName evidence="4">COP1-interacting protein 7</fullName>
    </recommendedName>
</protein>
<evidence type="ECO:0000256" key="1">
    <source>
        <dbReference type="SAM" id="MobiDB-lite"/>
    </source>
</evidence>
<feature type="compositionally biased region" description="Polar residues" evidence="1">
    <location>
        <begin position="1053"/>
        <end position="1069"/>
    </location>
</feature>
<feature type="compositionally biased region" description="Basic and acidic residues" evidence="1">
    <location>
        <begin position="357"/>
        <end position="370"/>
    </location>
</feature>
<feature type="compositionally biased region" description="Low complexity" evidence="1">
    <location>
        <begin position="729"/>
        <end position="752"/>
    </location>
</feature>
<feature type="region of interest" description="Disordered" evidence="1">
    <location>
        <begin position="987"/>
        <end position="1017"/>
    </location>
</feature>
<sequence length="1234" mass="135354">MEAEIGVDALLDYAIFQMSSSQNSYEAFICNDGKIEKLACGPLDQLALHLPQVKGFQSNSSGNSFKLDLSKSFKGSSWFTKFTLARFLHIVNYPDAIRSANAILNEMSQLEDTRRFHLTHYSKDHPGHSGGIMSGGHLKNVGSTQNIKVETGSSDVTKNELLRAMELRLTVLKEELAASFNRAAGATLSVKQICDLAAFSQHFEVRDLRDPLSKYLSLIQEDQVVELSVEKMISDDTREDSEVVAEEIHPSSPESGKAKPLHVGISPAKIAHAERQSSTEGDSSESSDEDQTITERSRPVMRSVTPRRSASPMRRIQIGRSGSRRSTALTIKSLSYYPARERITINRDVDDNNSGDEEAHQPVKKPENTVRRMSVQEAISLFESKQKDQNLDVQKRRASGEVSLSTNKVVLRRWSSGMSDSLTRSQENASEDVSPNNHADLVPEAGDNIVTDVMVESNISPGNLNATASETAQITESPETEVMISPSKNSPAELVTSQAEEVDDKATMSAEWSRQKEEELNQMLTKMMESRTGKYRGTKSGSSGSLSTSNEKRGGFYSQYKEKRDEKLRAGNVKKHSSMEAQLKVLQETLKPSKAEAASKSGVAIKKLDSPSNSQRPRRNSSPPVLHKNEVSKPAAPRKASPKSSPVPTTRGSWSSGPLQKASGNQPAKSSPRVSSANNTLSRRKFQSTSPTSPSPKTERPLRQPKGKPEAKTDAKPTIKSQGEKKPKTTTNTNKSVKTKAQSASGDDSGSATAKPSFYNKVTKKSSVVPLEAKPFLKKGTGIGSGVGPVINKARVTQSDNSSKKSDSTSQAEEKEPAPETIESTAKVLEVDLAQQANDVDANLVTSLDNDLNLEKTENMDQSLAEVDDGLKNSVELPVAEIQPDEDISISSAAWVELEHQEVSTAYETGLSKISVSTALEPPLLSSPRVRHSLSQMLQADNNDPDIIEWGNAENPPALIYHKDAPKGLKRLLKFARKSKGEANVTGWASPSVFSEGEDDTEDSKAANKNLDQSRKTALQARKSMLGEGLHDGSSSKRTTEYHGVHNALAGSENFQKGQVSSTTTSTKGAANRMRRNLDSLRSHKCLTLARYREASTGSRKCMLPHFFDNGRAIGSKGLIFGIVGNQRIGFRMEIEKKPTTGTRLASCASTLKTTLLPWSLQMFVRQYVHVLHPKSEAQYASFKMRLLAFLALPSWKVLSSRSVHEQQHKRLTCNKDYCRFFVTISMRWMGRGD</sequence>
<dbReference type="Proteomes" id="UP000317650">
    <property type="component" value="Chromosome 3"/>
</dbReference>
<feature type="region of interest" description="Disordered" evidence="1">
    <location>
        <begin position="235"/>
        <end position="325"/>
    </location>
</feature>
<dbReference type="EMBL" id="PYDT01000006">
    <property type="protein sequence ID" value="THU57978.1"/>
    <property type="molecule type" value="Genomic_DNA"/>
</dbReference>
<feature type="compositionally biased region" description="Low complexity" evidence="1">
    <location>
        <begin position="314"/>
        <end position="325"/>
    </location>
</feature>
<evidence type="ECO:0008006" key="4">
    <source>
        <dbReference type="Google" id="ProtNLM"/>
    </source>
</evidence>
<keyword evidence="3" id="KW-1185">Reference proteome</keyword>
<feature type="compositionally biased region" description="Low complexity" evidence="1">
    <location>
        <begin position="610"/>
        <end position="624"/>
    </location>
</feature>
<feature type="compositionally biased region" description="Basic and acidic residues" evidence="1">
    <location>
        <begin position="550"/>
        <end position="569"/>
    </location>
</feature>
<feature type="compositionally biased region" description="Polar residues" evidence="1">
    <location>
        <begin position="642"/>
        <end position="681"/>
    </location>
</feature>
<name>A0A4S8J8N2_MUSBA</name>
<feature type="region of interest" description="Disordered" evidence="1">
    <location>
        <begin position="471"/>
        <end position="822"/>
    </location>
</feature>
<reference evidence="2 3" key="1">
    <citation type="journal article" date="2019" name="Nat. Plants">
        <title>Genome sequencing of Musa balbisiana reveals subgenome evolution and function divergence in polyploid bananas.</title>
        <authorList>
            <person name="Yao X."/>
        </authorList>
    </citation>
    <scope>NUCLEOTIDE SEQUENCE [LARGE SCALE GENOMIC DNA]</scope>
    <source>
        <strain evidence="3">cv. DH-PKW</strain>
        <tissue evidence="2">Leaves</tissue>
    </source>
</reference>
<dbReference type="STRING" id="52838.A0A4S8J8N2"/>
<gene>
    <name evidence="2" type="ORF">C4D60_Mb03t09280</name>
</gene>
<accession>A0A4S8J8N2</accession>